<feature type="transmembrane region" description="Helical" evidence="2">
    <location>
        <begin position="34"/>
        <end position="53"/>
    </location>
</feature>
<dbReference type="InterPro" id="IPR002716">
    <property type="entry name" value="PIN_dom"/>
</dbReference>
<evidence type="ECO:0000259" key="3">
    <source>
        <dbReference type="SMART" id="SM00670"/>
    </source>
</evidence>
<dbReference type="PANTHER" id="PTHR11603:SF147">
    <property type="entry name" value="MEMBRANE PROTEIN"/>
    <property type="match status" value="1"/>
</dbReference>
<sequence length="340" mass="38125">MMIAKRKMGLEKPVTAEKKNVILKTLQKPPIWKFLVKAVLGALFFIFGFSISYSRFFFDNPIFGIRFLAETLIGLAAGVFGYHTIPILGLRLKEWTEYYLSDTVSKIVNEFWDQQSKKISDARREKQKAKNKELETKNKEILKSSVLLDTSVLIDGRVLDIAKTGFFDFEAFVPQSVIDELHLVSDSPDDLKRQRGRRGLDMLGGLKKLGKVKIFTDPGDISKKDGVDKELIRLAKKYKMKLMTLDFNLNKVAKATGIDILNLNELGTALKAVVLPGETLEVKIVQKGKEDKQGVGYFPDGTMIVVEGGGEMLNKKINATVSRIIQTEAGKMVFCVVNPD</sequence>
<accession>A0A7C4XTJ7</accession>
<feature type="coiled-coil region" evidence="1">
    <location>
        <begin position="112"/>
        <end position="144"/>
    </location>
</feature>
<keyword evidence="2" id="KW-1133">Transmembrane helix</keyword>
<dbReference type="InterPro" id="IPR052041">
    <property type="entry name" value="Nucleic_acid_metab_PIN/TRAM"/>
</dbReference>
<dbReference type="SMART" id="SM00670">
    <property type="entry name" value="PINc"/>
    <property type="match status" value="1"/>
</dbReference>
<reference evidence="4" key="1">
    <citation type="journal article" date="2020" name="mSystems">
        <title>Genome- and Community-Level Interaction Insights into Carbon Utilization and Element Cycling Functions of Hydrothermarchaeota in Hydrothermal Sediment.</title>
        <authorList>
            <person name="Zhou Z."/>
            <person name="Liu Y."/>
            <person name="Xu W."/>
            <person name="Pan J."/>
            <person name="Luo Z.H."/>
            <person name="Li M."/>
        </authorList>
    </citation>
    <scope>NUCLEOTIDE SEQUENCE [LARGE SCALE GENOMIC DNA]</scope>
    <source>
        <strain evidence="4">SpSt-417</strain>
    </source>
</reference>
<dbReference type="InterPro" id="IPR029060">
    <property type="entry name" value="PIN-like_dom_sf"/>
</dbReference>
<dbReference type="EMBL" id="DSRT01000194">
    <property type="protein sequence ID" value="HGW29978.1"/>
    <property type="molecule type" value="Genomic_DNA"/>
</dbReference>
<dbReference type="CDD" id="cd09877">
    <property type="entry name" value="PIN_YacL-like"/>
    <property type="match status" value="1"/>
</dbReference>
<protein>
    <recommendedName>
        <fullName evidence="3">PIN domain-containing protein</fullName>
    </recommendedName>
</protein>
<proteinExistence type="predicted"/>
<evidence type="ECO:0000313" key="4">
    <source>
        <dbReference type="EMBL" id="HGW29978.1"/>
    </source>
</evidence>
<gene>
    <name evidence="4" type="ORF">ENR63_03595</name>
</gene>
<dbReference type="PANTHER" id="PTHR11603">
    <property type="entry name" value="AAA FAMILY ATPASE"/>
    <property type="match status" value="1"/>
</dbReference>
<feature type="domain" description="PIN" evidence="3">
    <location>
        <begin position="144"/>
        <end position="251"/>
    </location>
</feature>
<evidence type="ECO:0000256" key="1">
    <source>
        <dbReference type="SAM" id="Coils"/>
    </source>
</evidence>
<keyword evidence="1" id="KW-0175">Coiled coil</keyword>
<feature type="transmembrane region" description="Helical" evidence="2">
    <location>
        <begin position="65"/>
        <end position="85"/>
    </location>
</feature>
<name>A0A7C4XTJ7_UNCKA</name>
<keyword evidence="2" id="KW-0472">Membrane</keyword>
<dbReference type="Gene3D" id="3.40.50.1010">
    <property type="entry name" value="5'-nuclease"/>
    <property type="match status" value="1"/>
</dbReference>
<dbReference type="AlphaFoldDB" id="A0A7C4XTJ7"/>
<evidence type="ECO:0000256" key="2">
    <source>
        <dbReference type="SAM" id="Phobius"/>
    </source>
</evidence>
<organism evidence="4">
    <name type="scientific">candidate division WWE3 bacterium</name>
    <dbReference type="NCBI Taxonomy" id="2053526"/>
    <lineage>
        <taxon>Bacteria</taxon>
        <taxon>Katanobacteria</taxon>
    </lineage>
</organism>
<comment type="caution">
    <text evidence="4">The sequence shown here is derived from an EMBL/GenBank/DDBJ whole genome shotgun (WGS) entry which is preliminary data.</text>
</comment>
<dbReference type="SUPFAM" id="SSF88723">
    <property type="entry name" value="PIN domain-like"/>
    <property type="match status" value="1"/>
</dbReference>
<keyword evidence="2" id="KW-0812">Transmembrane</keyword>